<dbReference type="EMBL" id="CAJNJA010005979">
    <property type="protein sequence ID" value="CAE7202918.1"/>
    <property type="molecule type" value="Genomic_DNA"/>
</dbReference>
<name>A0A812J8P5_9DINO</name>
<dbReference type="OrthoDB" id="409603at2759"/>
<reference evidence="2" key="1">
    <citation type="submission" date="2021-02" db="EMBL/GenBank/DDBJ databases">
        <authorList>
            <person name="Dougan E. K."/>
            <person name="Rhodes N."/>
            <person name="Thang M."/>
            <person name="Chan C."/>
        </authorList>
    </citation>
    <scope>NUCLEOTIDE SEQUENCE</scope>
</reference>
<feature type="transmembrane region" description="Helical" evidence="1">
    <location>
        <begin position="63"/>
        <end position="83"/>
    </location>
</feature>
<proteinExistence type="predicted"/>
<evidence type="ECO:0000313" key="3">
    <source>
        <dbReference type="Proteomes" id="UP000601435"/>
    </source>
</evidence>
<feature type="transmembrane region" description="Helical" evidence="1">
    <location>
        <begin position="6"/>
        <end position="26"/>
    </location>
</feature>
<keyword evidence="1" id="KW-0472">Membrane</keyword>
<accession>A0A812J8P5</accession>
<gene>
    <name evidence="2" type="ORF">SNEC2469_LOCUS1624</name>
</gene>
<sequence>MLSLQIVLGIHLGFYVMVMSSFLLALRFRDPGYLTFHGKMGDETVPQLLFPDLNLSSKTQRSLLYVMIVCMLANWIGSFQAFFSVSAGYRAAMRSQCMMVHGLQPLLMLGNGHLKLREEGARSWTALHGTFAMLFLMAQGT</sequence>
<comment type="caution">
    <text evidence="2">The sequence shown here is derived from an EMBL/GenBank/DDBJ whole genome shotgun (WGS) entry which is preliminary data.</text>
</comment>
<keyword evidence="3" id="KW-1185">Reference proteome</keyword>
<keyword evidence="1" id="KW-1133">Transmembrane helix</keyword>
<protein>
    <submittedName>
        <fullName evidence="2">Uncharacterized protein</fullName>
    </submittedName>
</protein>
<evidence type="ECO:0000313" key="2">
    <source>
        <dbReference type="EMBL" id="CAE7202918.1"/>
    </source>
</evidence>
<organism evidence="2 3">
    <name type="scientific">Symbiodinium necroappetens</name>
    <dbReference type="NCBI Taxonomy" id="1628268"/>
    <lineage>
        <taxon>Eukaryota</taxon>
        <taxon>Sar</taxon>
        <taxon>Alveolata</taxon>
        <taxon>Dinophyceae</taxon>
        <taxon>Suessiales</taxon>
        <taxon>Symbiodiniaceae</taxon>
        <taxon>Symbiodinium</taxon>
    </lineage>
</organism>
<evidence type="ECO:0000256" key="1">
    <source>
        <dbReference type="SAM" id="Phobius"/>
    </source>
</evidence>
<dbReference type="Proteomes" id="UP000601435">
    <property type="component" value="Unassembled WGS sequence"/>
</dbReference>
<dbReference type="AlphaFoldDB" id="A0A812J8P5"/>
<keyword evidence="1" id="KW-0812">Transmembrane</keyword>